<evidence type="ECO:0000313" key="2">
    <source>
        <dbReference type="EMBL" id="PIT88174.1"/>
    </source>
</evidence>
<dbReference type="SUPFAM" id="SSF53448">
    <property type="entry name" value="Nucleotide-diphospho-sugar transferases"/>
    <property type="match status" value="1"/>
</dbReference>
<dbReference type="Gene3D" id="3.90.550.10">
    <property type="entry name" value="Spore Coat Polysaccharide Biosynthesis Protein SpsA, Chain A"/>
    <property type="match status" value="1"/>
</dbReference>
<dbReference type="AlphaFoldDB" id="A0A2M6W5X0"/>
<reference evidence="3" key="1">
    <citation type="submission" date="2017-09" db="EMBL/GenBank/DDBJ databases">
        <title>Depth-based differentiation of microbial function through sediment-hosted aquifers and enrichment of novel symbionts in the deep terrestrial subsurface.</title>
        <authorList>
            <person name="Probst A.J."/>
            <person name="Ladd B."/>
            <person name="Jarett J.K."/>
            <person name="Geller-Mcgrath D.E."/>
            <person name="Sieber C.M.K."/>
            <person name="Emerson J.B."/>
            <person name="Anantharaman K."/>
            <person name="Thomas B.C."/>
            <person name="Malmstrom R."/>
            <person name="Stieglmeier M."/>
            <person name="Klingl A."/>
            <person name="Woyke T."/>
            <person name="Ryan C.M."/>
            <person name="Banfield J.F."/>
        </authorList>
    </citation>
    <scope>NUCLEOTIDE SEQUENCE [LARGE SCALE GENOMIC DNA]</scope>
</reference>
<accession>A0A2M6W5X0</accession>
<dbReference type="InterPro" id="IPR029044">
    <property type="entry name" value="Nucleotide-diphossugar_trans"/>
</dbReference>
<dbReference type="Proteomes" id="UP000231426">
    <property type="component" value="Unassembled WGS sequence"/>
</dbReference>
<protein>
    <recommendedName>
        <fullName evidence="1">Glycosyltransferase 2-like domain-containing protein</fullName>
    </recommendedName>
</protein>
<gene>
    <name evidence="2" type="ORF">COU29_04145</name>
</gene>
<organism evidence="2 3">
    <name type="scientific">Candidatus Magasanikbacteria bacterium CG10_big_fil_rev_8_21_14_0_10_36_32</name>
    <dbReference type="NCBI Taxonomy" id="1974646"/>
    <lineage>
        <taxon>Bacteria</taxon>
        <taxon>Candidatus Magasanikiibacteriota</taxon>
    </lineage>
</organism>
<dbReference type="PANTHER" id="PTHR22916">
    <property type="entry name" value="GLYCOSYLTRANSFERASE"/>
    <property type="match status" value="1"/>
</dbReference>
<sequence length="257" mass="29885">MSEIKVSINLITYNRADFIVQAMDSILLQTFSDWELIIIDDASTDNTKELVDSYLLKDSRIKYVKQENRCGISRSRNAALKLSVGKYIAVLDSDDVWSDSNKLKKQVEFLDNNSDYCLVGCGVEVINKQGDRLKKYCNPGEDEEIRKTILIKNPFAHSSVAYRKQTIDQLIGYDESLKIGEDYDLWLRMGKVGKMANLNNIFIFYRKHTANISVLDRNIALQNNFDIISKYKEDYPNYFLAYWKRKIRKIIYSLIKP</sequence>
<dbReference type="PANTHER" id="PTHR22916:SF3">
    <property type="entry name" value="UDP-GLCNAC:BETAGAL BETA-1,3-N-ACETYLGLUCOSAMINYLTRANSFERASE-LIKE PROTEIN 1"/>
    <property type="match status" value="1"/>
</dbReference>
<dbReference type="InterPro" id="IPR001173">
    <property type="entry name" value="Glyco_trans_2-like"/>
</dbReference>
<evidence type="ECO:0000313" key="3">
    <source>
        <dbReference type="Proteomes" id="UP000231426"/>
    </source>
</evidence>
<dbReference type="GO" id="GO:0016758">
    <property type="term" value="F:hexosyltransferase activity"/>
    <property type="evidence" value="ECO:0007669"/>
    <property type="project" value="UniProtKB-ARBA"/>
</dbReference>
<evidence type="ECO:0000259" key="1">
    <source>
        <dbReference type="Pfam" id="PF00535"/>
    </source>
</evidence>
<feature type="domain" description="Glycosyltransferase 2-like" evidence="1">
    <location>
        <begin position="7"/>
        <end position="166"/>
    </location>
</feature>
<proteinExistence type="predicted"/>
<name>A0A2M6W5X0_9BACT</name>
<dbReference type="EMBL" id="PFBV01000005">
    <property type="protein sequence ID" value="PIT88174.1"/>
    <property type="molecule type" value="Genomic_DNA"/>
</dbReference>
<comment type="caution">
    <text evidence="2">The sequence shown here is derived from an EMBL/GenBank/DDBJ whole genome shotgun (WGS) entry which is preliminary data.</text>
</comment>
<dbReference type="Pfam" id="PF00535">
    <property type="entry name" value="Glycos_transf_2"/>
    <property type="match status" value="1"/>
</dbReference>